<dbReference type="EMBL" id="CAJPVI010000112">
    <property type="protein sequence ID" value="CAG2161175.1"/>
    <property type="molecule type" value="Genomic_DNA"/>
</dbReference>
<accession>A0ABN7QE41</accession>
<comment type="caution">
    <text evidence="5">The sequence shown here is derived from an EMBL/GenBank/DDBJ whole genome shotgun (WGS) entry which is preliminary data.</text>
</comment>
<dbReference type="Pfam" id="PF00501">
    <property type="entry name" value="AMP-binding"/>
    <property type="match status" value="1"/>
</dbReference>
<feature type="domain" description="AMP-binding enzyme C-terminal" evidence="4">
    <location>
        <begin position="444"/>
        <end position="520"/>
    </location>
</feature>
<dbReference type="PANTHER" id="PTHR43201:SF5">
    <property type="entry name" value="MEDIUM-CHAIN ACYL-COA LIGASE ACSF2, MITOCHONDRIAL"/>
    <property type="match status" value="1"/>
</dbReference>
<evidence type="ECO:0000256" key="2">
    <source>
        <dbReference type="ARBA" id="ARBA00022598"/>
    </source>
</evidence>
<evidence type="ECO:0000313" key="6">
    <source>
        <dbReference type="Proteomes" id="UP000672657"/>
    </source>
</evidence>
<dbReference type="InterPro" id="IPR025110">
    <property type="entry name" value="AMP-bd_C"/>
</dbReference>
<evidence type="ECO:0000259" key="3">
    <source>
        <dbReference type="Pfam" id="PF00501"/>
    </source>
</evidence>
<proteinExistence type="inferred from homology"/>
<keyword evidence="6" id="KW-1185">Reference proteome</keyword>
<dbReference type="GO" id="GO:0016874">
    <property type="term" value="F:ligase activity"/>
    <property type="evidence" value="ECO:0007669"/>
    <property type="project" value="UniProtKB-KW"/>
</dbReference>
<gene>
    <name evidence="5" type="primary">fadK_6</name>
    <name evidence="5" type="ORF">LMG26411_08051</name>
</gene>
<dbReference type="Gene3D" id="3.30.300.30">
    <property type="match status" value="1"/>
</dbReference>
<dbReference type="Proteomes" id="UP000672657">
    <property type="component" value="Unassembled WGS sequence"/>
</dbReference>
<reference evidence="5 6" key="1">
    <citation type="submission" date="2021-03" db="EMBL/GenBank/DDBJ databases">
        <authorList>
            <person name="Peeters C."/>
        </authorList>
    </citation>
    <scope>NUCLEOTIDE SEQUENCE [LARGE SCALE GENOMIC DNA]</scope>
    <source>
        <strain evidence="5 6">LMG 26411</strain>
    </source>
</reference>
<dbReference type="InterPro" id="IPR000873">
    <property type="entry name" value="AMP-dep_synth/lig_dom"/>
</dbReference>
<protein>
    <submittedName>
        <fullName evidence="5">Medium-chain fatty-acid--CoA ligase</fullName>
        <ecNumber evidence="5">6.2.1.-</ecNumber>
    </submittedName>
</protein>
<dbReference type="EC" id="6.2.1.-" evidence="5"/>
<sequence>MREMQIDDTKSSVPVSDRDADQTLLDFFDKAVTQMPNKVAVITYASGNRTSLTYAEIAAHVDAIAGNLLAMGLGRGSVVSYQLPNWWQAIALHLAALKIGAVSNPLMPFLRERDLQFMLSLAETDLFVAPAVFRGFDHQQMARRLLVAVPTLKHIRIVGGDPGIAFEEMLLEPSCTASRAHVGREDIVQYLFTSGTTGEPKCVIHTSRSLLTMMEQTAESLHLSDGEVVFMAMPLSHQGGFITAIVLPIMLGATTVLQDRWQPLEAVRIFTAERVTMTLGATPFLSDITDVVEETGERPADLRIFITSGAAIPRNLIRRAKVALRCHLIPSWGMSECGFSTMAKIDSTDEKICATDGCALPLMEVRVVDDQSLAVPLESEGRLQVRGPNLFSSYLKRPELSALEPGGWFDTGDLARMDGDGYIRITGRTKDIVIRGGENIPVVEIEQVMYRHPSVLEFAVVGMPDERLGERLCAFAVLRPNCTLNLAEMTRYLADESMAKSYWPEHLVCVEAMPRTQTGKIQKFILRDQAKLIAPNVSVRKNDDTKTNQ</sequence>
<evidence type="ECO:0000313" key="5">
    <source>
        <dbReference type="EMBL" id="CAG2161175.1"/>
    </source>
</evidence>
<dbReference type="SUPFAM" id="SSF56801">
    <property type="entry name" value="Acetyl-CoA synthetase-like"/>
    <property type="match status" value="1"/>
</dbReference>
<dbReference type="Gene3D" id="3.40.50.12780">
    <property type="entry name" value="N-terminal domain of ligase-like"/>
    <property type="match status" value="1"/>
</dbReference>
<dbReference type="InterPro" id="IPR042099">
    <property type="entry name" value="ANL_N_sf"/>
</dbReference>
<dbReference type="InterPro" id="IPR020845">
    <property type="entry name" value="AMP-binding_CS"/>
</dbReference>
<name>A0ABN7QE41_9BURK</name>
<evidence type="ECO:0000259" key="4">
    <source>
        <dbReference type="Pfam" id="PF13193"/>
    </source>
</evidence>
<dbReference type="Pfam" id="PF13193">
    <property type="entry name" value="AMP-binding_C"/>
    <property type="match status" value="1"/>
</dbReference>
<dbReference type="InterPro" id="IPR045851">
    <property type="entry name" value="AMP-bd_C_sf"/>
</dbReference>
<evidence type="ECO:0000256" key="1">
    <source>
        <dbReference type="ARBA" id="ARBA00006432"/>
    </source>
</evidence>
<organism evidence="5 6">
    <name type="scientific">Cupriavidus numazuensis</name>
    <dbReference type="NCBI Taxonomy" id="221992"/>
    <lineage>
        <taxon>Bacteria</taxon>
        <taxon>Pseudomonadati</taxon>
        <taxon>Pseudomonadota</taxon>
        <taxon>Betaproteobacteria</taxon>
        <taxon>Burkholderiales</taxon>
        <taxon>Burkholderiaceae</taxon>
        <taxon>Cupriavidus</taxon>
    </lineage>
</organism>
<feature type="domain" description="AMP-dependent synthetase/ligase" evidence="3">
    <location>
        <begin position="28"/>
        <end position="395"/>
    </location>
</feature>
<comment type="similarity">
    <text evidence="1">Belongs to the ATP-dependent AMP-binding enzyme family.</text>
</comment>
<dbReference type="PROSITE" id="PS00455">
    <property type="entry name" value="AMP_BINDING"/>
    <property type="match status" value="1"/>
</dbReference>
<keyword evidence="2 5" id="KW-0436">Ligase</keyword>
<dbReference type="PANTHER" id="PTHR43201">
    <property type="entry name" value="ACYL-COA SYNTHETASE"/>
    <property type="match status" value="1"/>
</dbReference>